<reference evidence="1" key="1">
    <citation type="submission" date="2020-05" db="EMBL/GenBank/DDBJ databases">
        <title>Large-scale comparative analyses of tick genomes elucidate their genetic diversity and vector capacities.</title>
        <authorList>
            <person name="Jia N."/>
            <person name="Wang J."/>
            <person name="Shi W."/>
            <person name="Du L."/>
            <person name="Sun Y."/>
            <person name="Zhan W."/>
            <person name="Jiang J."/>
            <person name="Wang Q."/>
            <person name="Zhang B."/>
            <person name="Ji P."/>
            <person name="Sakyi L.B."/>
            <person name="Cui X."/>
            <person name="Yuan T."/>
            <person name="Jiang B."/>
            <person name="Yang W."/>
            <person name="Lam T.T.-Y."/>
            <person name="Chang Q."/>
            <person name="Ding S."/>
            <person name="Wang X."/>
            <person name="Zhu J."/>
            <person name="Ruan X."/>
            <person name="Zhao L."/>
            <person name="Wei J."/>
            <person name="Que T."/>
            <person name="Du C."/>
            <person name="Cheng J."/>
            <person name="Dai P."/>
            <person name="Han X."/>
            <person name="Huang E."/>
            <person name="Gao Y."/>
            <person name="Liu J."/>
            <person name="Shao H."/>
            <person name="Ye R."/>
            <person name="Li L."/>
            <person name="Wei W."/>
            <person name="Wang X."/>
            <person name="Wang C."/>
            <person name="Yang T."/>
            <person name="Huo Q."/>
            <person name="Li W."/>
            <person name="Guo W."/>
            <person name="Chen H."/>
            <person name="Zhou L."/>
            <person name="Ni X."/>
            <person name="Tian J."/>
            <person name="Zhou Y."/>
            <person name="Sheng Y."/>
            <person name="Liu T."/>
            <person name="Pan Y."/>
            <person name="Xia L."/>
            <person name="Li J."/>
            <person name="Zhao F."/>
            <person name="Cao W."/>
        </authorList>
    </citation>
    <scope>NUCLEOTIDE SEQUENCE</scope>
    <source>
        <strain evidence="1">Hyas-2018</strain>
    </source>
</reference>
<accession>A0ACB7S7K4</accession>
<gene>
    <name evidence="1" type="ORF">HPB50_005426</name>
</gene>
<protein>
    <submittedName>
        <fullName evidence="1">Uncharacterized protein</fullName>
    </submittedName>
</protein>
<dbReference type="Proteomes" id="UP000821845">
    <property type="component" value="Chromosome 5"/>
</dbReference>
<evidence type="ECO:0000313" key="2">
    <source>
        <dbReference type="Proteomes" id="UP000821845"/>
    </source>
</evidence>
<name>A0ACB7S7K4_HYAAI</name>
<organism evidence="1 2">
    <name type="scientific">Hyalomma asiaticum</name>
    <name type="common">Tick</name>
    <dbReference type="NCBI Taxonomy" id="266040"/>
    <lineage>
        <taxon>Eukaryota</taxon>
        <taxon>Metazoa</taxon>
        <taxon>Ecdysozoa</taxon>
        <taxon>Arthropoda</taxon>
        <taxon>Chelicerata</taxon>
        <taxon>Arachnida</taxon>
        <taxon>Acari</taxon>
        <taxon>Parasitiformes</taxon>
        <taxon>Ixodida</taxon>
        <taxon>Ixodoidea</taxon>
        <taxon>Ixodidae</taxon>
        <taxon>Hyalomminae</taxon>
        <taxon>Hyalomma</taxon>
    </lineage>
</organism>
<comment type="caution">
    <text evidence="1">The sequence shown here is derived from an EMBL/GenBank/DDBJ whole genome shotgun (WGS) entry which is preliminary data.</text>
</comment>
<keyword evidence="2" id="KW-1185">Reference proteome</keyword>
<dbReference type="EMBL" id="CM023485">
    <property type="protein sequence ID" value="KAH6929734.1"/>
    <property type="molecule type" value="Genomic_DNA"/>
</dbReference>
<evidence type="ECO:0000313" key="1">
    <source>
        <dbReference type="EMBL" id="KAH6929734.1"/>
    </source>
</evidence>
<proteinExistence type="predicted"/>
<sequence length="112" mass="12610">MTGPSTLASDGPSAVFILGKELSIKERACSTSLQRGRKLKIYMPQTAAIMKRLKNDVKCYRKPARKESRRELPTWEAPDKLKLHVSPEFINSCVAKCTPLSQEEEEEAAERC</sequence>